<dbReference type="STRING" id="50990.A0A4Y7QL32"/>
<organism evidence="2 3">
    <name type="scientific">Rickenella mellea</name>
    <dbReference type="NCBI Taxonomy" id="50990"/>
    <lineage>
        <taxon>Eukaryota</taxon>
        <taxon>Fungi</taxon>
        <taxon>Dikarya</taxon>
        <taxon>Basidiomycota</taxon>
        <taxon>Agaricomycotina</taxon>
        <taxon>Agaricomycetes</taxon>
        <taxon>Hymenochaetales</taxon>
        <taxon>Rickenellaceae</taxon>
        <taxon>Rickenella</taxon>
    </lineage>
</organism>
<dbReference type="EMBL" id="ML170157">
    <property type="protein sequence ID" value="TDL28364.1"/>
    <property type="molecule type" value="Genomic_DNA"/>
</dbReference>
<dbReference type="AlphaFoldDB" id="A0A4Y7QL32"/>
<dbReference type="VEuPathDB" id="FungiDB:BD410DRAFT_811517"/>
<evidence type="ECO:0000313" key="3">
    <source>
        <dbReference type="Proteomes" id="UP000294933"/>
    </source>
</evidence>
<feature type="region of interest" description="Disordered" evidence="1">
    <location>
        <begin position="178"/>
        <end position="213"/>
    </location>
</feature>
<name>A0A4Y7QL32_9AGAM</name>
<feature type="compositionally biased region" description="Pro residues" evidence="1">
    <location>
        <begin position="46"/>
        <end position="57"/>
    </location>
</feature>
<evidence type="ECO:0000256" key="1">
    <source>
        <dbReference type="SAM" id="MobiDB-lite"/>
    </source>
</evidence>
<feature type="compositionally biased region" description="Basic and acidic residues" evidence="1">
    <location>
        <begin position="181"/>
        <end position="209"/>
    </location>
</feature>
<protein>
    <submittedName>
        <fullName evidence="2">Uncharacterized protein</fullName>
    </submittedName>
</protein>
<sequence>MQRLDQPRFADLSFFTSAAATFKPRPYHAHSSHSVPHRKREQSPIPHNPNPAPPPDPTPDDPDATFIHPPFENFPNAHLHSDGLTYNVMAQNPEWFLDPGDFVYPLNPNPMAIPYPSTLEPPRGWCGSIKKKDVKEKGDGWPEGEEPRLRCTFCRRTYAGINAKSMWRRHVFEKHKIAMANRRDGPERGRGSRTANKENKQGASKDKTMYGHQNRNYSFGHQVEENDHENSFNHSSTKHSAGVPLAAKSRLRSLLPIGTPQSMSTSDSPRLSQDIFSPYEPELSYSGSNLDTSLSSPFSSPNRPSAALPPQLSPALNSVLLTKVVPSSPYDPTKTPAFKHTAQHLPSEQPWRFPSPSHPLHSSPDELCLGVAVGGITGEGLHSAYIPVLSSPASALKSVRTPLVLPSSPFTPARSSPLKRKFTAGKVLGFDIRRTMSESDMDLTLRGVPKPEPRLLFYSGPLPVPVSDRVDFKLDLSTSSAESECEGSSASEEVTLPSEAEDPFGVWFNLDGSVTMPADSPDSEIPPTTYPDSPVLRTVELPLTSRNPTPMGNIKECRWDPQPSGLGLGILMSSTSDEDDDILGELLYPSATDAELEEMARDLEEVEGELEYPPSSQEELEGPSDSPTDDEDFDTHTLRFVTQPPLKRRRTIDVVS</sequence>
<feature type="region of interest" description="Disordered" evidence="1">
    <location>
        <begin position="600"/>
        <end position="642"/>
    </location>
</feature>
<feature type="compositionally biased region" description="Polar residues" evidence="1">
    <location>
        <begin position="285"/>
        <end position="303"/>
    </location>
</feature>
<feature type="region of interest" description="Disordered" evidence="1">
    <location>
        <begin position="282"/>
        <end position="308"/>
    </location>
</feature>
<dbReference type="Proteomes" id="UP000294933">
    <property type="component" value="Unassembled WGS sequence"/>
</dbReference>
<proteinExistence type="predicted"/>
<evidence type="ECO:0000313" key="2">
    <source>
        <dbReference type="EMBL" id="TDL28364.1"/>
    </source>
</evidence>
<reference evidence="2 3" key="1">
    <citation type="submission" date="2018-06" db="EMBL/GenBank/DDBJ databases">
        <title>A transcriptomic atlas of mushroom development highlights an independent origin of complex multicellularity.</title>
        <authorList>
            <consortium name="DOE Joint Genome Institute"/>
            <person name="Krizsan K."/>
            <person name="Almasi E."/>
            <person name="Merenyi Z."/>
            <person name="Sahu N."/>
            <person name="Viragh M."/>
            <person name="Koszo T."/>
            <person name="Mondo S."/>
            <person name="Kiss B."/>
            <person name="Balint B."/>
            <person name="Kues U."/>
            <person name="Barry K."/>
            <person name="Hegedus J.C."/>
            <person name="Henrissat B."/>
            <person name="Johnson J."/>
            <person name="Lipzen A."/>
            <person name="Ohm R."/>
            <person name="Nagy I."/>
            <person name="Pangilinan J."/>
            <person name="Yan J."/>
            <person name="Xiong Y."/>
            <person name="Grigoriev I.V."/>
            <person name="Hibbett D.S."/>
            <person name="Nagy L.G."/>
        </authorList>
    </citation>
    <scope>NUCLEOTIDE SEQUENCE [LARGE SCALE GENOMIC DNA]</scope>
    <source>
        <strain evidence="2 3">SZMC22713</strain>
    </source>
</reference>
<feature type="compositionally biased region" description="Acidic residues" evidence="1">
    <location>
        <begin position="618"/>
        <end position="633"/>
    </location>
</feature>
<feature type="compositionally biased region" description="Basic residues" evidence="1">
    <location>
        <begin position="25"/>
        <end position="40"/>
    </location>
</feature>
<gene>
    <name evidence="2" type="ORF">BD410DRAFT_811517</name>
</gene>
<accession>A0A4Y7QL32</accession>
<keyword evidence="3" id="KW-1185">Reference proteome</keyword>
<dbReference type="OrthoDB" id="2333993at2759"/>
<feature type="region of interest" description="Disordered" evidence="1">
    <location>
        <begin position="25"/>
        <end position="72"/>
    </location>
</feature>